<reference evidence="1 2" key="1">
    <citation type="journal article" date="2019" name="Sci. Rep.">
        <title>Orb-weaving spider Araneus ventricosus genome elucidates the spidroin gene catalogue.</title>
        <authorList>
            <person name="Kono N."/>
            <person name="Nakamura H."/>
            <person name="Ohtoshi R."/>
            <person name="Moran D.A.P."/>
            <person name="Shinohara A."/>
            <person name="Yoshida Y."/>
            <person name="Fujiwara M."/>
            <person name="Mori M."/>
            <person name="Tomita M."/>
            <person name="Arakawa K."/>
        </authorList>
    </citation>
    <scope>NUCLEOTIDE SEQUENCE [LARGE SCALE GENOMIC DNA]</scope>
</reference>
<name>A0A4Y2K9W4_ARAVE</name>
<comment type="caution">
    <text evidence="1">The sequence shown here is derived from an EMBL/GenBank/DDBJ whole genome shotgun (WGS) entry which is preliminary data.</text>
</comment>
<proteinExistence type="predicted"/>
<feature type="non-terminal residue" evidence="1">
    <location>
        <position position="37"/>
    </location>
</feature>
<evidence type="ECO:0000313" key="2">
    <source>
        <dbReference type="Proteomes" id="UP000499080"/>
    </source>
</evidence>
<dbReference type="GO" id="GO:0003676">
    <property type="term" value="F:nucleic acid binding"/>
    <property type="evidence" value="ECO:0007669"/>
    <property type="project" value="InterPro"/>
</dbReference>
<keyword evidence="2" id="KW-1185">Reference proteome</keyword>
<dbReference type="AlphaFoldDB" id="A0A4Y2K9W4"/>
<evidence type="ECO:0000313" key="1">
    <source>
        <dbReference type="EMBL" id="GBM99200.1"/>
    </source>
</evidence>
<accession>A0A4Y2K9W4</accession>
<sequence length="37" mass="4068">MVWRRKDEELYPKNLVGTVKYGGGGVLVWVCVSASGL</sequence>
<dbReference type="InterPro" id="IPR036397">
    <property type="entry name" value="RNaseH_sf"/>
</dbReference>
<dbReference type="Proteomes" id="UP000499080">
    <property type="component" value="Unassembled WGS sequence"/>
</dbReference>
<dbReference type="OrthoDB" id="4843387at2759"/>
<protein>
    <submittedName>
        <fullName evidence="1">Uncharacterized protein</fullName>
    </submittedName>
</protein>
<gene>
    <name evidence="1" type="ORF">AVEN_235218_1</name>
</gene>
<organism evidence="1 2">
    <name type="scientific">Araneus ventricosus</name>
    <name type="common">Orbweaver spider</name>
    <name type="synonym">Epeira ventricosa</name>
    <dbReference type="NCBI Taxonomy" id="182803"/>
    <lineage>
        <taxon>Eukaryota</taxon>
        <taxon>Metazoa</taxon>
        <taxon>Ecdysozoa</taxon>
        <taxon>Arthropoda</taxon>
        <taxon>Chelicerata</taxon>
        <taxon>Arachnida</taxon>
        <taxon>Araneae</taxon>
        <taxon>Araneomorphae</taxon>
        <taxon>Entelegynae</taxon>
        <taxon>Araneoidea</taxon>
        <taxon>Araneidae</taxon>
        <taxon>Araneus</taxon>
    </lineage>
</organism>
<dbReference type="EMBL" id="BGPR01004398">
    <property type="protein sequence ID" value="GBM99200.1"/>
    <property type="molecule type" value="Genomic_DNA"/>
</dbReference>
<dbReference type="Gene3D" id="3.30.420.10">
    <property type="entry name" value="Ribonuclease H-like superfamily/Ribonuclease H"/>
    <property type="match status" value="1"/>
</dbReference>